<evidence type="ECO:0000256" key="1">
    <source>
        <dbReference type="SAM" id="MobiDB-lite"/>
    </source>
</evidence>
<organism evidence="3 4">
    <name type="scientific">Ordospora colligata OC4</name>
    <dbReference type="NCBI Taxonomy" id="1354746"/>
    <lineage>
        <taxon>Eukaryota</taxon>
        <taxon>Fungi</taxon>
        <taxon>Fungi incertae sedis</taxon>
        <taxon>Microsporidia</taxon>
        <taxon>Ordosporidae</taxon>
        <taxon>Ordospora</taxon>
    </lineage>
</organism>
<dbReference type="Proteomes" id="UP000031056">
    <property type="component" value="Unassembled WGS sequence"/>
</dbReference>
<feature type="compositionally biased region" description="Polar residues" evidence="1">
    <location>
        <begin position="120"/>
        <end position="141"/>
    </location>
</feature>
<feature type="transmembrane region" description="Helical" evidence="2">
    <location>
        <begin position="7"/>
        <end position="27"/>
    </location>
</feature>
<dbReference type="GeneID" id="26262635"/>
<name>A0A0B2UIU0_9MICR</name>
<accession>A0A0B2UIU0</accession>
<keyword evidence="2" id="KW-0472">Membrane</keyword>
<evidence type="ECO:0000313" key="3">
    <source>
        <dbReference type="EMBL" id="KHN68895.1"/>
    </source>
</evidence>
<feature type="region of interest" description="Disordered" evidence="1">
    <location>
        <begin position="120"/>
        <end position="143"/>
    </location>
</feature>
<keyword evidence="2" id="KW-1133">Transmembrane helix</keyword>
<dbReference type="AlphaFoldDB" id="A0A0B2UIU0"/>
<comment type="caution">
    <text evidence="3">The sequence shown here is derived from an EMBL/GenBank/DDBJ whole genome shotgun (WGS) entry which is preliminary data.</text>
</comment>
<dbReference type="RefSeq" id="XP_014562937.1">
    <property type="nucleotide sequence ID" value="XM_014707451.1"/>
</dbReference>
<keyword evidence="2" id="KW-0812">Transmembrane</keyword>
<proteinExistence type="predicted"/>
<gene>
    <name evidence="3" type="ORF">M896_121180</name>
</gene>
<evidence type="ECO:0000256" key="2">
    <source>
        <dbReference type="SAM" id="Phobius"/>
    </source>
</evidence>
<sequence>MKSQRTAFLLGSMTVGIVLVLLVIDIATPSKSTLKPSGLVAKGRMSLFGEKTTSGRFMSLSSTDKLEFIKERVNAVNRKLDRTLDILRDIRFSRDTTTMPMSAHESLSMYSGNTSEYHPYHSSGSYHTKPASSNRTNNFNGNREDVFGMFDRSDRYVSHPSTEQHKREDAVPNALIKEFESISTNIKPENKSGAPSDENFEKLIGELFGSNATGIASDPKQSVTSDSNTPVDLSIATKNDETVDTANAAVNANNLQEIAVNNVGIADTSSANNTKVVDVVEDKNEAIIKESGSSKPTDDTDAITVNPIQSVVDDMKNSVEGSSVAMNAGMFGNELNMLQPVSPLGVLTSVGV</sequence>
<dbReference type="InParanoid" id="A0A0B2UIU0"/>
<protein>
    <submittedName>
        <fullName evidence="3">Uncharacterized protein</fullName>
    </submittedName>
</protein>
<dbReference type="OrthoDB" id="2194610at2759"/>
<dbReference type="EMBL" id="JOKQ01000012">
    <property type="protein sequence ID" value="KHN68895.1"/>
    <property type="molecule type" value="Genomic_DNA"/>
</dbReference>
<dbReference type="HOGENOM" id="CLU_787778_0_0_1"/>
<reference evidence="3 4" key="1">
    <citation type="journal article" date="2014" name="MBio">
        <title>The Ordospora colligata genome; evolution of extreme reduction in microsporidia and host-to-parasite horizontal gene transfer.</title>
        <authorList>
            <person name="Pombert J.-F."/>
            <person name="Haag K.L."/>
            <person name="Beidas S."/>
            <person name="Ebert D."/>
            <person name="Keeling P.J."/>
        </authorList>
    </citation>
    <scope>NUCLEOTIDE SEQUENCE [LARGE SCALE GENOMIC DNA]</scope>
    <source>
        <strain evidence="3 4">OC4</strain>
    </source>
</reference>
<dbReference type="VEuPathDB" id="MicrosporidiaDB:M896_121180"/>
<keyword evidence="4" id="KW-1185">Reference proteome</keyword>
<evidence type="ECO:0000313" key="4">
    <source>
        <dbReference type="Proteomes" id="UP000031056"/>
    </source>
</evidence>